<accession>A0A2A7UQM2</accession>
<feature type="domain" description="Flagellar basal body rod protein N-terminal" evidence="1">
    <location>
        <begin position="7"/>
        <end position="35"/>
    </location>
</feature>
<dbReference type="AlphaFoldDB" id="A0A2A7UQM2"/>
<dbReference type="InterPro" id="IPR002371">
    <property type="entry name" value="FlgK"/>
</dbReference>
<keyword evidence="2" id="KW-0966">Cell projection</keyword>
<dbReference type="GO" id="GO:0005198">
    <property type="term" value="F:structural molecule activity"/>
    <property type="evidence" value="ECO:0007669"/>
    <property type="project" value="InterPro"/>
</dbReference>
<comment type="caution">
    <text evidence="2">The sequence shown here is derived from an EMBL/GenBank/DDBJ whole genome shotgun (WGS) entry which is preliminary data.</text>
</comment>
<keyword evidence="3" id="KW-1185">Reference proteome</keyword>
<dbReference type="RefSeq" id="WP_066538220.1">
    <property type="nucleotide sequence ID" value="NZ_DALZQJ010000004.1"/>
</dbReference>
<gene>
    <name evidence="2" type="ORF">CRM82_02590</name>
</gene>
<reference evidence="3" key="1">
    <citation type="submission" date="2017-09" db="EMBL/GenBank/DDBJ databases">
        <title>FDA dAtabase for Regulatory Grade micrObial Sequences (FDA-ARGOS): Supporting development and validation of Infectious Disease Dx tests.</title>
        <authorList>
            <person name="Minogue T."/>
            <person name="Wolcott M."/>
            <person name="Wasieloski L."/>
            <person name="Aguilar W."/>
            <person name="Moore D."/>
            <person name="Tallon L."/>
            <person name="Sadzewicz L."/>
            <person name="Ott S."/>
            <person name="Zhao X."/>
            <person name="Nagaraj S."/>
            <person name="Vavikolanu K."/>
            <person name="Aluvathingal J."/>
            <person name="Nadendla S."/>
            <person name="Sichtig H."/>
        </authorList>
    </citation>
    <scope>NUCLEOTIDE SEQUENCE [LARGE SCALE GENOMIC DNA]</scope>
    <source>
        <strain evidence="3">FDAARGOS_394</strain>
    </source>
</reference>
<dbReference type="PANTHER" id="PTHR30033:SF1">
    <property type="entry name" value="FLAGELLAR HOOK-ASSOCIATED PROTEIN 1"/>
    <property type="match status" value="1"/>
</dbReference>
<dbReference type="OrthoDB" id="5986582at2"/>
<proteinExistence type="predicted"/>
<dbReference type="PANTHER" id="PTHR30033">
    <property type="entry name" value="FLAGELLAR HOOK-ASSOCIATED PROTEIN 1"/>
    <property type="match status" value="1"/>
</dbReference>
<dbReference type="Proteomes" id="UP000220246">
    <property type="component" value="Unassembled WGS sequence"/>
</dbReference>
<evidence type="ECO:0000313" key="2">
    <source>
        <dbReference type="EMBL" id="PEH87639.1"/>
    </source>
</evidence>
<dbReference type="GO" id="GO:0044780">
    <property type="term" value="P:bacterial-type flagellum assembly"/>
    <property type="evidence" value="ECO:0007669"/>
    <property type="project" value="InterPro"/>
</dbReference>
<sequence length="98" mass="10479">MSAIASIAQSGLQAAQQRLNASAHNVANQQTEGFRRQQVAQQAVPEGGVTAQTVRGQQGVALEQEAVEQISASYAYLANLQVLRTNDRMQGALLDERA</sequence>
<protein>
    <submittedName>
        <fullName evidence="2">Flagellar basal body rod protein</fullName>
    </submittedName>
</protein>
<dbReference type="GeneID" id="80803627"/>
<dbReference type="GO" id="GO:0009424">
    <property type="term" value="C:bacterial-type flagellum hook"/>
    <property type="evidence" value="ECO:0007669"/>
    <property type="project" value="InterPro"/>
</dbReference>
<dbReference type="InterPro" id="IPR001444">
    <property type="entry name" value="Flag_bb_rod_N"/>
</dbReference>
<keyword evidence="2" id="KW-0282">Flagellum</keyword>
<evidence type="ECO:0000259" key="1">
    <source>
        <dbReference type="Pfam" id="PF00460"/>
    </source>
</evidence>
<dbReference type="STRING" id="1219032.GCA_001515545_02412"/>
<dbReference type="EMBL" id="PDEA01000001">
    <property type="protein sequence ID" value="PEH87639.1"/>
    <property type="molecule type" value="Genomic_DNA"/>
</dbReference>
<dbReference type="Pfam" id="PF00460">
    <property type="entry name" value="Flg_bb_rod"/>
    <property type="match status" value="1"/>
</dbReference>
<organism evidence="2 3">
    <name type="scientific">Comamonas terrigena</name>
    <dbReference type="NCBI Taxonomy" id="32013"/>
    <lineage>
        <taxon>Bacteria</taxon>
        <taxon>Pseudomonadati</taxon>
        <taxon>Pseudomonadota</taxon>
        <taxon>Betaproteobacteria</taxon>
        <taxon>Burkholderiales</taxon>
        <taxon>Comamonadaceae</taxon>
        <taxon>Comamonas</taxon>
    </lineage>
</organism>
<keyword evidence="2" id="KW-0969">Cilium</keyword>
<evidence type="ECO:0000313" key="3">
    <source>
        <dbReference type="Proteomes" id="UP000220246"/>
    </source>
</evidence>
<name>A0A2A7UQM2_COMTR</name>